<dbReference type="Pfam" id="PF00144">
    <property type="entry name" value="Beta-lactamase"/>
    <property type="match status" value="1"/>
</dbReference>
<sequence length="232" mass="25785">MTGKTWEELIKQELFDKLDMSDSSFIDWGPRTNWTNWARWHISVGGLLLSDPLDISIFRGIGRSTGPAGAVALTAEDAGKWLSFQLSQGKDVSGRQVVSEDVINKMREASIVYTPAVLPNLNNTLPVAPYTHVGSDRYGQGIHIGWHRGFPMYSHYGGIVGYSAHMAMLPTANMGVFMARNTLGVPWAFQELRLALLDILLGETPLYNSSTICDINNLRYERPKNVKDEDLG</sequence>
<protein>
    <recommendedName>
        <fullName evidence="1">Beta-lactamase-related domain-containing protein</fullName>
    </recommendedName>
</protein>
<accession>A0A8S4Q2P8</accession>
<dbReference type="PANTHER" id="PTHR46825">
    <property type="entry name" value="D-ALANYL-D-ALANINE-CARBOXYPEPTIDASE/ENDOPEPTIDASE AMPH"/>
    <property type="match status" value="1"/>
</dbReference>
<name>A0A8S4Q2P8_OWEFU</name>
<keyword evidence="3" id="KW-1185">Reference proteome</keyword>
<evidence type="ECO:0000259" key="1">
    <source>
        <dbReference type="Pfam" id="PF00144"/>
    </source>
</evidence>
<feature type="non-terminal residue" evidence="2">
    <location>
        <position position="1"/>
    </location>
</feature>
<evidence type="ECO:0000313" key="2">
    <source>
        <dbReference type="EMBL" id="CAH1800501.1"/>
    </source>
</evidence>
<dbReference type="EMBL" id="CAIIXF020000012">
    <property type="protein sequence ID" value="CAH1800501.1"/>
    <property type="molecule type" value="Genomic_DNA"/>
</dbReference>
<organism evidence="2 3">
    <name type="scientific">Owenia fusiformis</name>
    <name type="common">Polychaete worm</name>
    <dbReference type="NCBI Taxonomy" id="6347"/>
    <lineage>
        <taxon>Eukaryota</taxon>
        <taxon>Metazoa</taxon>
        <taxon>Spiralia</taxon>
        <taxon>Lophotrochozoa</taxon>
        <taxon>Annelida</taxon>
        <taxon>Polychaeta</taxon>
        <taxon>Sedentaria</taxon>
        <taxon>Canalipalpata</taxon>
        <taxon>Sabellida</taxon>
        <taxon>Oweniida</taxon>
        <taxon>Oweniidae</taxon>
        <taxon>Owenia</taxon>
    </lineage>
</organism>
<feature type="domain" description="Beta-lactamase-related" evidence="1">
    <location>
        <begin position="2"/>
        <end position="197"/>
    </location>
</feature>
<proteinExistence type="predicted"/>
<gene>
    <name evidence="2" type="ORF">OFUS_LOCUS24376</name>
</gene>
<dbReference type="InterPro" id="IPR012338">
    <property type="entry name" value="Beta-lactam/transpept-like"/>
</dbReference>
<reference evidence="2" key="1">
    <citation type="submission" date="2022-03" db="EMBL/GenBank/DDBJ databases">
        <authorList>
            <person name="Martin C."/>
        </authorList>
    </citation>
    <scope>NUCLEOTIDE SEQUENCE</scope>
</reference>
<dbReference type="InterPro" id="IPR001466">
    <property type="entry name" value="Beta-lactam-related"/>
</dbReference>
<dbReference type="SUPFAM" id="SSF56601">
    <property type="entry name" value="beta-lactamase/transpeptidase-like"/>
    <property type="match status" value="1"/>
</dbReference>
<dbReference type="InterPro" id="IPR050491">
    <property type="entry name" value="AmpC-like"/>
</dbReference>
<comment type="caution">
    <text evidence="2">The sequence shown here is derived from an EMBL/GenBank/DDBJ whole genome shotgun (WGS) entry which is preliminary data.</text>
</comment>
<dbReference type="Gene3D" id="3.40.710.10">
    <property type="entry name" value="DD-peptidase/beta-lactamase superfamily"/>
    <property type="match status" value="1"/>
</dbReference>
<dbReference type="Proteomes" id="UP000749559">
    <property type="component" value="Unassembled WGS sequence"/>
</dbReference>
<evidence type="ECO:0000313" key="3">
    <source>
        <dbReference type="Proteomes" id="UP000749559"/>
    </source>
</evidence>
<dbReference type="OrthoDB" id="5946976at2759"/>
<dbReference type="AlphaFoldDB" id="A0A8S4Q2P8"/>
<dbReference type="PANTHER" id="PTHR46825:SF15">
    <property type="entry name" value="BETA-LACTAMASE-RELATED DOMAIN-CONTAINING PROTEIN"/>
    <property type="match status" value="1"/>
</dbReference>